<keyword evidence="3" id="KW-1185">Reference proteome</keyword>
<sequence length="552" mass="61717">MRQTILSVVLDVDPQSVRHLSDLIEDFKRQQEEAGTESYVRLKDGLPSLHFLSMSVFQSADYDPVFVIEANFDGASDTFWRHFEATMADHLRPMLRCCKRPVDNDEPVYDAVTKPGAREPVVTYLARRTLRPSVFHQGNRGLERERILRERDLFLAIKGELAQPSPTAPNPYRAIPAEQIHTRLRNAMSRSFPWLAEPASPRIPWTERTADFCRLLAFLFATFLCLSIPGMAVAPVTPALRFAVLTAVLAGLVAIGLWRMHRARAGEGVPTRSGGLTPASLSVKNRLTSFAHPVTLVAGLLFVVALYVVAATVIGSVLTMLITGLSYADSFWPTARVVLLGLASIAFTAPAVVLWLRWLERRDSSHDEPPVDVQLLREMARREDWIAQNHMGSVVLIKPGVLRTILVRTGHLGLGLILRAIATDGYLGSMRTVHFAHWAFINNGSRLMFFSNFDHSWESYLDDFIEKAHGGLTLAWGSGVGFPPTRFLVLDGASHGRKFKAWARHSMAVSRFWFSAYRDLTVDQIERNARIADGLRKATLKAQEATAWARDL</sequence>
<dbReference type="EMBL" id="BKAJ01000176">
    <property type="protein sequence ID" value="GEP60691.1"/>
    <property type="molecule type" value="Genomic_DNA"/>
</dbReference>
<keyword evidence="1" id="KW-0472">Membrane</keyword>
<dbReference type="AlphaFoldDB" id="A0A512NP10"/>
<proteinExistence type="predicted"/>
<dbReference type="RefSeq" id="WP_147156029.1">
    <property type="nucleotide sequence ID" value="NZ_BKAJ01000176.1"/>
</dbReference>
<feature type="transmembrane region" description="Helical" evidence="1">
    <location>
        <begin position="334"/>
        <end position="356"/>
    </location>
</feature>
<dbReference type="OrthoDB" id="116741at2"/>
<name>A0A512NP10_9HYPH</name>
<evidence type="ECO:0000313" key="3">
    <source>
        <dbReference type="Proteomes" id="UP000321058"/>
    </source>
</evidence>
<accession>A0A512NP10</accession>
<feature type="transmembrane region" description="Helical" evidence="1">
    <location>
        <begin position="294"/>
        <end position="322"/>
    </location>
</feature>
<feature type="transmembrane region" description="Helical" evidence="1">
    <location>
        <begin position="212"/>
        <end position="233"/>
    </location>
</feature>
<gene>
    <name evidence="2" type="ORF">RSO01_78570</name>
</gene>
<feature type="transmembrane region" description="Helical" evidence="1">
    <location>
        <begin position="239"/>
        <end position="258"/>
    </location>
</feature>
<evidence type="ECO:0000313" key="2">
    <source>
        <dbReference type="EMBL" id="GEP60691.1"/>
    </source>
</evidence>
<keyword evidence="1" id="KW-1133">Transmembrane helix</keyword>
<keyword evidence="1" id="KW-0812">Transmembrane</keyword>
<reference evidence="2 3" key="1">
    <citation type="submission" date="2019-07" db="EMBL/GenBank/DDBJ databases">
        <title>Whole genome shotgun sequence of Reyranella soli NBRC 108950.</title>
        <authorList>
            <person name="Hosoyama A."/>
            <person name="Uohara A."/>
            <person name="Ohji S."/>
            <person name="Ichikawa N."/>
        </authorList>
    </citation>
    <scope>NUCLEOTIDE SEQUENCE [LARGE SCALE GENOMIC DNA]</scope>
    <source>
        <strain evidence="2 3">NBRC 108950</strain>
    </source>
</reference>
<evidence type="ECO:0000256" key="1">
    <source>
        <dbReference type="SAM" id="Phobius"/>
    </source>
</evidence>
<dbReference type="Proteomes" id="UP000321058">
    <property type="component" value="Unassembled WGS sequence"/>
</dbReference>
<comment type="caution">
    <text evidence="2">The sequence shown here is derived from an EMBL/GenBank/DDBJ whole genome shotgun (WGS) entry which is preliminary data.</text>
</comment>
<organism evidence="2 3">
    <name type="scientific">Reyranella soli</name>
    <dbReference type="NCBI Taxonomy" id="1230389"/>
    <lineage>
        <taxon>Bacteria</taxon>
        <taxon>Pseudomonadati</taxon>
        <taxon>Pseudomonadota</taxon>
        <taxon>Alphaproteobacteria</taxon>
        <taxon>Hyphomicrobiales</taxon>
        <taxon>Reyranellaceae</taxon>
        <taxon>Reyranella</taxon>
    </lineage>
</organism>
<protein>
    <submittedName>
        <fullName evidence="2">Uncharacterized protein</fullName>
    </submittedName>
</protein>